<reference evidence="1 2" key="1">
    <citation type="journal article" date="2015" name="Nature">
        <title>rRNA introns, odd ribosomes, and small enigmatic genomes across a large radiation of phyla.</title>
        <authorList>
            <person name="Brown C.T."/>
            <person name="Hug L.A."/>
            <person name="Thomas B.C."/>
            <person name="Sharon I."/>
            <person name="Castelle C.J."/>
            <person name="Singh A."/>
            <person name="Wilkins M.J."/>
            <person name="Williams K.H."/>
            <person name="Banfield J.F."/>
        </authorList>
    </citation>
    <scope>NUCLEOTIDE SEQUENCE [LARGE SCALE GENOMIC DNA]</scope>
</reference>
<dbReference type="Proteomes" id="UP000034785">
    <property type="component" value="Unassembled WGS sequence"/>
</dbReference>
<sequence length="391" mass="44989">MLMAKIIAVAQNYAFGPIGKLLTINPYLKAAGYQIQFIGEGTAYQLGSKEPFDKIVHMDTDSKDFEKKMTNTFKTADVLLSCMDMASVRLAQKVGLYTIWLDTLFWWRNEIPDYILNVDCYIKQNSVKDGRNMRIYGPKVKNLKSVGPLVDLSVLDTKKNKNQVIVAFGGMEAKGWYKVGKETNYPFLIRKLLERIDFSEFENVIITGNERVIKQMDSKKKINKKFVFQTLPHLQFAQELANSKLAIMTPGLETPLEAFSYNVPTIFLPPSNASNYMQLNSFVKEGVATMKIHFTDYYDEIKMLNKGFRKRLSLYLDQLHVFEKDTKAQEDMIKRLNEFVKNRDLQNLQVSRQKTYISNHGNGVKDCLRIITDLLKTSRKIQRGKAKSTFS</sequence>
<organism evidence="1 2">
    <name type="scientific">Candidatus Daviesbacteria bacterium GW2011_GWA2_42_7</name>
    <dbReference type="NCBI Taxonomy" id="1618425"/>
    <lineage>
        <taxon>Bacteria</taxon>
        <taxon>Candidatus Daviesiibacteriota</taxon>
    </lineage>
</organism>
<protein>
    <submittedName>
        <fullName evidence="1">Uncharacterized protein</fullName>
    </submittedName>
</protein>
<proteinExistence type="predicted"/>
<accession>A0A0G1E7Z2</accession>
<dbReference type="AlphaFoldDB" id="A0A0G1E7Z2"/>
<evidence type="ECO:0000313" key="1">
    <source>
        <dbReference type="EMBL" id="KKS70653.1"/>
    </source>
</evidence>
<evidence type="ECO:0000313" key="2">
    <source>
        <dbReference type="Proteomes" id="UP000034785"/>
    </source>
</evidence>
<dbReference type="SUPFAM" id="SSF53756">
    <property type="entry name" value="UDP-Glycosyltransferase/glycogen phosphorylase"/>
    <property type="match status" value="1"/>
</dbReference>
<name>A0A0G1E7Z2_9BACT</name>
<gene>
    <name evidence="1" type="ORF">UV41_C0017G0007</name>
</gene>
<dbReference type="EMBL" id="LCEJ01000017">
    <property type="protein sequence ID" value="KKS70653.1"/>
    <property type="molecule type" value="Genomic_DNA"/>
</dbReference>
<comment type="caution">
    <text evidence="1">The sequence shown here is derived from an EMBL/GenBank/DDBJ whole genome shotgun (WGS) entry which is preliminary data.</text>
</comment>